<dbReference type="EMBL" id="MTKR01000051">
    <property type="protein sequence ID" value="RWX50594.1"/>
    <property type="molecule type" value="Genomic_DNA"/>
</dbReference>
<dbReference type="InterPro" id="IPR035979">
    <property type="entry name" value="RBD_domain_sf"/>
</dbReference>
<evidence type="ECO:0000313" key="3">
    <source>
        <dbReference type="EMBL" id="RWX50594.1"/>
    </source>
</evidence>
<dbReference type="Pfam" id="PF00076">
    <property type="entry name" value="RRM_1"/>
    <property type="match status" value="1"/>
</dbReference>
<dbReference type="GO" id="GO:0003723">
    <property type="term" value="F:RNA binding"/>
    <property type="evidence" value="ECO:0007669"/>
    <property type="project" value="UniProtKB-KW"/>
</dbReference>
<keyword evidence="1" id="KW-0694">RNA-binding</keyword>
<evidence type="ECO:0000313" key="4">
    <source>
        <dbReference type="EMBL" id="RWX51993.1"/>
    </source>
</evidence>
<dbReference type="PANTHER" id="PTHR48025:SF1">
    <property type="entry name" value="RRM DOMAIN-CONTAINING PROTEIN"/>
    <property type="match status" value="1"/>
</dbReference>
<dbReference type="InterPro" id="IPR050502">
    <property type="entry name" value="Euk_RNA-bind_prot"/>
</dbReference>
<dbReference type="SUPFAM" id="SSF54928">
    <property type="entry name" value="RNA-binding domain, RBD"/>
    <property type="match status" value="1"/>
</dbReference>
<dbReference type="InterPro" id="IPR000504">
    <property type="entry name" value="RRM_dom"/>
</dbReference>
<accession>A0A3S3QXB8</accession>
<evidence type="ECO:0000256" key="1">
    <source>
        <dbReference type="ARBA" id="ARBA00022884"/>
    </source>
</evidence>
<proteinExistence type="predicted"/>
<reference evidence="5 6" key="1">
    <citation type="submission" date="2017-01" db="EMBL/GenBank/DDBJ databases">
        <title>The cable genome- insights into the physiology and evolution of filamentous bacteria capable of sulfide oxidation via long distance electron transfer.</title>
        <authorList>
            <person name="Schreiber L."/>
            <person name="Bjerg J.T."/>
            <person name="Boggild A."/>
            <person name="Van De Vossenberg J."/>
            <person name="Meysman F."/>
            <person name="Nielsen L.P."/>
            <person name="Schramm A."/>
            <person name="Kjeldsen K.U."/>
        </authorList>
    </citation>
    <scope>NUCLEOTIDE SEQUENCE [LARGE SCALE GENOMIC DNA]</scope>
    <source>
        <strain evidence="3">A3</strain>
        <strain evidence="4">A5</strain>
    </source>
</reference>
<evidence type="ECO:0000313" key="6">
    <source>
        <dbReference type="Proteomes" id="UP000288892"/>
    </source>
</evidence>
<dbReference type="PROSITE" id="PS50102">
    <property type="entry name" value="RRM"/>
    <property type="match status" value="1"/>
</dbReference>
<dbReference type="Proteomes" id="UP000287615">
    <property type="component" value="Unassembled WGS sequence"/>
</dbReference>
<dbReference type="EMBL" id="MTKS01000052">
    <property type="protein sequence ID" value="RWX51993.1"/>
    <property type="molecule type" value="Genomic_DNA"/>
</dbReference>
<sequence length="87" mass="10003">MKLFVGSLPYNITENELTELFGEYGSVVSTNLVKDQFTGQSKGFAFVEMSTRSEGHKAMEDLNGKMYKHRSLVCNESKPMKKKKYRR</sequence>
<feature type="domain" description="RRM" evidence="2">
    <location>
        <begin position="1"/>
        <end position="79"/>
    </location>
</feature>
<name>A0A3S3QXB8_9BACT</name>
<dbReference type="Gene3D" id="3.30.70.330">
    <property type="match status" value="1"/>
</dbReference>
<dbReference type="PANTHER" id="PTHR48025">
    <property type="entry name" value="OS02G0815200 PROTEIN"/>
    <property type="match status" value="1"/>
</dbReference>
<dbReference type="SMART" id="SM00360">
    <property type="entry name" value="RRM"/>
    <property type="match status" value="1"/>
</dbReference>
<keyword evidence="6" id="KW-1185">Reference proteome</keyword>
<comment type="caution">
    <text evidence="3">The sequence shown here is derived from an EMBL/GenBank/DDBJ whole genome shotgun (WGS) entry which is preliminary data.</text>
</comment>
<protein>
    <submittedName>
        <fullName evidence="3">RNA recognition motif (RRM, RBD, or RNP domain)</fullName>
    </submittedName>
</protein>
<organism evidence="3 5">
    <name type="scientific">Candidatus Electrothrix marina</name>
    <dbReference type="NCBI Taxonomy" id="1859130"/>
    <lineage>
        <taxon>Bacteria</taxon>
        <taxon>Pseudomonadati</taxon>
        <taxon>Thermodesulfobacteriota</taxon>
        <taxon>Desulfobulbia</taxon>
        <taxon>Desulfobulbales</taxon>
        <taxon>Desulfobulbaceae</taxon>
        <taxon>Candidatus Electrothrix</taxon>
    </lineage>
</organism>
<evidence type="ECO:0000313" key="5">
    <source>
        <dbReference type="Proteomes" id="UP000287615"/>
    </source>
</evidence>
<dbReference type="InterPro" id="IPR012677">
    <property type="entry name" value="Nucleotide-bd_a/b_plait_sf"/>
</dbReference>
<evidence type="ECO:0000259" key="2">
    <source>
        <dbReference type="PROSITE" id="PS50102"/>
    </source>
</evidence>
<gene>
    <name evidence="3" type="ORF">VU00_10513</name>
    <name evidence="4" type="ORF">VU01_10523</name>
</gene>
<dbReference type="Proteomes" id="UP000288892">
    <property type="component" value="Unassembled WGS sequence"/>
</dbReference>
<dbReference type="AlphaFoldDB" id="A0A3S3QXB8"/>